<dbReference type="PANTHER" id="PTHR13318:SF74">
    <property type="entry name" value="OS02G0658500 PROTEIN"/>
    <property type="match status" value="1"/>
</dbReference>
<protein>
    <submittedName>
        <fullName evidence="2">F-box protein-like</fullName>
    </submittedName>
</protein>
<keyword evidence="3" id="KW-1185">Reference proteome</keyword>
<dbReference type="GO" id="GO:0019005">
    <property type="term" value="C:SCF ubiquitin ligase complex"/>
    <property type="evidence" value="ECO:0007669"/>
    <property type="project" value="TreeGrafter"/>
</dbReference>
<evidence type="ECO:0000256" key="1">
    <source>
        <dbReference type="SAM" id="MobiDB-lite"/>
    </source>
</evidence>
<dbReference type="FunFam" id="3.80.10.10:FF:002340">
    <property type="entry name" value="Uncharacterized protein"/>
    <property type="match status" value="1"/>
</dbReference>
<dbReference type="Gene3D" id="3.80.10.10">
    <property type="entry name" value="Ribonuclease Inhibitor"/>
    <property type="match status" value="2"/>
</dbReference>
<reference evidence="2" key="1">
    <citation type="journal article" date="2023" name="GigaByte">
        <title>Genome assembly of the bearded iris, Iris pallida Lam.</title>
        <authorList>
            <person name="Bruccoleri R.E."/>
            <person name="Oakeley E.J."/>
            <person name="Faust A.M.E."/>
            <person name="Altorfer M."/>
            <person name="Dessus-Babus S."/>
            <person name="Burckhardt D."/>
            <person name="Oertli M."/>
            <person name="Naumann U."/>
            <person name="Petersen F."/>
            <person name="Wong J."/>
        </authorList>
    </citation>
    <scope>NUCLEOTIDE SEQUENCE</scope>
    <source>
        <strain evidence="2">GSM-AAB239-AS_SAM_17_03QT</strain>
    </source>
</reference>
<dbReference type="AlphaFoldDB" id="A0AAX6H505"/>
<gene>
    <name evidence="2" type="ORF">M6B38_332335</name>
</gene>
<evidence type="ECO:0000313" key="2">
    <source>
        <dbReference type="EMBL" id="KAJ6835525.1"/>
    </source>
</evidence>
<sequence length="491" mass="54605">MHQNHHHHHRLKSWDLLFPDSNNDKPPLNHVLLKMHHQNQHPDDQTLANPNPKSSRSRSRSRSSSPSLRRPDPTSLLPDPLLLRVLSLLPPADPSLPLVCRRWLRLHGLLRHRLLLLSLPPPSSFSLPRLLSRFPNLSHLSLLPAAFSSTPNPSPLLLSRGTLSLRLDHLSPTTFFRSSFLDSADIDSALETISQNCPNLLRISVANASGSGLLSLAERCTFLQEMELHHCTDHSLRPISAFYNLQILKLVGSVDGLYSGPGVTDIGLTILAHGCKRLVKLELSGCEGSYDGISAVGRCCPMLEELTITDHRMDPGWMAGLSFCGNLKTLRLQSCRRIDDNPGPMEHLGTCPTVETLMLQRCQLRDRRSLRALFTMCEPAREVVFQNCWGLDDEMFGMASICRLVKFLSLEGCSQLTTEGLESVIMSWPDLKSLTVVSCNSIKDDAVTPAMSSLFSTLKEFKWRPDSKSLLAMSLPGTGMGKKGGRLFKRV</sequence>
<reference evidence="2" key="2">
    <citation type="submission" date="2023-04" db="EMBL/GenBank/DDBJ databases">
        <authorList>
            <person name="Bruccoleri R.E."/>
            <person name="Oakeley E.J."/>
            <person name="Faust A.-M."/>
            <person name="Dessus-Babus S."/>
            <person name="Altorfer M."/>
            <person name="Burckhardt D."/>
            <person name="Oertli M."/>
            <person name="Naumann U."/>
            <person name="Petersen F."/>
            <person name="Wong J."/>
        </authorList>
    </citation>
    <scope>NUCLEOTIDE SEQUENCE</scope>
    <source>
        <strain evidence="2">GSM-AAB239-AS_SAM_17_03QT</strain>
        <tissue evidence="2">Leaf</tissue>
    </source>
</reference>
<comment type="caution">
    <text evidence="2">The sequence shown here is derived from an EMBL/GenBank/DDBJ whole genome shotgun (WGS) entry which is preliminary data.</text>
</comment>
<dbReference type="InterPro" id="IPR032675">
    <property type="entry name" value="LRR_dom_sf"/>
</dbReference>
<accession>A0AAX6H505</accession>
<dbReference type="Proteomes" id="UP001140949">
    <property type="component" value="Unassembled WGS sequence"/>
</dbReference>
<organism evidence="2 3">
    <name type="scientific">Iris pallida</name>
    <name type="common">Sweet iris</name>
    <dbReference type="NCBI Taxonomy" id="29817"/>
    <lineage>
        <taxon>Eukaryota</taxon>
        <taxon>Viridiplantae</taxon>
        <taxon>Streptophyta</taxon>
        <taxon>Embryophyta</taxon>
        <taxon>Tracheophyta</taxon>
        <taxon>Spermatophyta</taxon>
        <taxon>Magnoliopsida</taxon>
        <taxon>Liliopsida</taxon>
        <taxon>Asparagales</taxon>
        <taxon>Iridaceae</taxon>
        <taxon>Iridoideae</taxon>
        <taxon>Irideae</taxon>
        <taxon>Iris</taxon>
    </lineage>
</organism>
<dbReference type="PANTHER" id="PTHR13318">
    <property type="entry name" value="PARTNER OF PAIRED, ISOFORM B-RELATED"/>
    <property type="match status" value="1"/>
</dbReference>
<dbReference type="GO" id="GO:0031146">
    <property type="term" value="P:SCF-dependent proteasomal ubiquitin-dependent protein catabolic process"/>
    <property type="evidence" value="ECO:0007669"/>
    <property type="project" value="TreeGrafter"/>
</dbReference>
<feature type="compositionally biased region" description="Low complexity" evidence="1">
    <location>
        <begin position="62"/>
        <end position="74"/>
    </location>
</feature>
<dbReference type="SUPFAM" id="SSF81383">
    <property type="entry name" value="F-box domain"/>
    <property type="match status" value="1"/>
</dbReference>
<name>A0AAX6H505_IRIPA</name>
<feature type="region of interest" description="Disordered" evidence="1">
    <location>
        <begin position="38"/>
        <end position="74"/>
    </location>
</feature>
<proteinExistence type="predicted"/>
<dbReference type="EMBL" id="JANAVB010013397">
    <property type="protein sequence ID" value="KAJ6835525.1"/>
    <property type="molecule type" value="Genomic_DNA"/>
</dbReference>
<dbReference type="SUPFAM" id="SSF52047">
    <property type="entry name" value="RNI-like"/>
    <property type="match status" value="1"/>
</dbReference>
<evidence type="ECO:0000313" key="3">
    <source>
        <dbReference type="Proteomes" id="UP001140949"/>
    </source>
</evidence>
<dbReference type="InterPro" id="IPR036047">
    <property type="entry name" value="F-box-like_dom_sf"/>
</dbReference>